<reference evidence="3" key="1">
    <citation type="submission" date="2016-10" db="EMBL/GenBank/DDBJ databases">
        <authorList>
            <person name="Varghese N."/>
            <person name="Submissions S."/>
        </authorList>
    </citation>
    <scope>NUCLEOTIDE SEQUENCE [LARGE SCALE GENOMIC DNA]</scope>
    <source>
        <strain evidence="3">ATCC 23835</strain>
    </source>
</reference>
<gene>
    <name evidence="2" type="ORF">SAMN05216598_4954</name>
</gene>
<protein>
    <submittedName>
        <fullName evidence="2">Uncharacterized protein</fullName>
    </submittedName>
</protein>
<evidence type="ECO:0000256" key="1">
    <source>
        <dbReference type="SAM" id="MobiDB-lite"/>
    </source>
</evidence>
<evidence type="ECO:0000313" key="2">
    <source>
        <dbReference type="EMBL" id="SDT30778.1"/>
    </source>
</evidence>
<name>A0A1H1ZAN9_9PSED</name>
<proteinExistence type="predicted"/>
<sequence>MITSRTLSCIWGPSRAESSKGASSGLLVWDGCVCRCTYPFVWLADVTVSPLRRVTFFQTPKKVTKKRLPLHSALAARGFLRSGPVSRARRDGPSMAQHGSPGIPAGRLSKQNLRSACWAGPVGQKQDQDQKLNPKLRGQARLLQVLCRMTNTGLRRIQDHQVARLLMVRVRLKVEDVFPPTASPRLPATAPAIAVRP</sequence>
<dbReference type="AlphaFoldDB" id="A0A1H1ZAN9"/>
<evidence type="ECO:0000313" key="3">
    <source>
        <dbReference type="Proteomes" id="UP000199524"/>
    </source>
</evidence>
<feature type="region of interest" description="Disordered" evidence="1">
    <location>
        <begin position="84"/>
        <end position="106"/>
    </location>
</feature>
<dbReference type="Proteomes" id="UP000199524">
    <property type="component" value="Chromosome I"/>
</dbReference>
<keyword evidence="3" id="KW-1185">Reference proteome</keyword>
<organism evidence="2 3">
    <name type="scientific">Pseudomonas asplenii</name>
    <dbReference type="NCBI Taxonomy" id="53407"/>
    <lineage>
        <taxon>Bacteria</taxon>
        <taxon>Pseudomonadati</taxon>
        <taxon>Pseudomonadota</taxon>
        <taxon>Gammaproteobacteria</taxon>
        <taxon>Pseudomonadales</taxon>
        <taxon>Pseudomonadaceae</taxon>
        <taxon>Pseudomonas</taxon>
    </lineage>
</organism>
<accession>A0A1H1ZAN9</accession>
<dbReference type="EMBL" id="LT629777">
    <property type="protein sequence ID" value="SDT30778.1"/>
    <property type="molecule type" value="Genomic_DNA"/>
</dbReference>